<evidence type="ECO:0000313" key="1">
    <source>
        <dbReference type="EMBL" id="PRY22840.1"/>
    </source>
</evidence>
<dbReference type="RefSeq" id="WP_106129793.1">
    <property type="nucleotide sequence ID" value="NZ_PVZG01000016.1"/>
</dbReference>
<sequence length="125" mass="13279">MQKLSPETLTAIGRMTVAATDLEHLLAWIGAERAGGDAAAVFGRPGEPLRAARGSAQSAAPARRGELIAHVEGAATHLAQGQAALRAMWREGTRRDPALFDEITDRLTRCRANLAELVAAETVVR</sequence>
<dbReference type="AlphaFoldDB" id="A0A2T0RNZ5"/>
<keyword evidence="2" id="KW-1185">Reference proteome</keyword>
<reference evidence="1 2" key="1">
    <citation type="submission" date="2018-03" db="EMBL/GenBank/DDBJ databases">
        <title>Genomic Encyclopedia of Archaeal and Bacterial Type Strains, Phase II (KMG-II): from individual species to whole genera.</title>
        <authorList>
            <person name="Goeker M."/>
        </authorList>
    </citation>
    <scope>NUCLEOTIDE SEQUENCE [LARGE SCALE GENOMIC DNA]</scope>
    <source>
        <strain evidence="1 2">DSM 45348</strain>
    </source>
</reference>
<proteinExistence type="predicted"/>
<gene>
    <name evidence="1" type="ORF">CLV70_116100</name>
</gene>
<dbReference type="EMBL" id="PVZG01000016">
    <property type="protein sequence ID" value="PRY22840.1"/>
    <property type="molecule type" value="Genomic_DNA"/>
</dbReference>
<dbReference type="OrthoDB" id="3369331at2"/>
<accession>A0A2T0RNZ5</accession>
<dbReference type="Proteomes" id="UP000239209">
    <property type="component" value="Unassembled WGS sequence"/>
</dbReference>
<evidence type="ECO:0000313" key="2">
    <source>
        <dbReference type="Proteomes" id="UP000239209"/>
    </source>
</evidence>
<comment type="caution">
    <text evidence="1">The sequence shown here is derived from an EMBL/GenBank/DDBJ whole genome shotgun (WGS) entry which is preliminary data.</text>
</comment>
<organism evidence="1 2">
    <name type="scientific">Pseudosporangium ferrugineum</name>
    <dbReference type="NCBI Taxonomy" id="439699"/>
    <lineage>
        <taxon>Bacteria</taxon>
        <taxon>Bacillati</taxon>
        <taxon>Actinomycetota</taxon>
        <taxon>Actinomycetes</taxon>
        <taxon>Micromonosporales</taxon>
        <taxon>Micromonosporaceae</taxon>
        <taxon>Pseudosporangium</taxon>
    </lineage>
</organism>
<protein>
    <submittedName>
        <fullName evidence="1">Uncharacterized protein</fullName>
    </submittedName>
</protein>
<name>A0A2T0RNZ5_9ACTN</name>